<evidence type="ECO:0000256" key="1">
    <source>
        <dbReference type="ARBA" id="ARBA00010638"/>
    </source>
</evidence>
<name>T1ARS3_9ZZZZ</name>
<organism evidence="4">
    <name type="scientific">mine drainage metagenome</name>
    <dbReference type="NCBI Taxonomy" id="410659"/>
    <lineage>
        <taxon>unclassified sequences</taxon>
        <taxon>metagenomes</taxon>
        <taxon>ecological metagenomes</taxon>
    </lineage>
</organism>
<comment type="caution">
    <text evidence="4">The sequence shown here is derived from an EMBL/GenBank/DDBJ whole genome shotgun (WGS) entry which is preliminary data.</text>
</comment>
<dbReference type="InterPro" id="IPR002698">
    <property type="entry name" value="FTHF_cligase"/>
</dbReference>
<keyword evidence="3" id="KW-0067">ATP-binding</keyword>
<dbReference type="PANTHER" id="PTHR23407:SF1">
    <property type="entry name" value="5-FORMYLTETRAHYDROFOLATE CYCLO-LIGASE"/>
    <property type="match status" value="1"/>
</dbReference>
<dbReference type="PANTHER" id="PTHR23407">
    <property type="entry name" value="ATPASE INHIBITOR/5-FORMYLTETRAHYDROFOLATE CYCLO-LIGASE"/>
    <property type="match status" value="1"/>
</dbReference>
<accession>T1ARS3</accession>
<evidence type="ECO:0000256" key="3">
    <source>
        <dbReference type="ARBA" id="ARBA00022840"/>
    </source>
</evidence>
<dbReference type="GO" id="GO:0005524">
    <property type="term" value="F:ATP binding"/>
    <property type="evidence" value="ECO:0007669"/>
    <property type="project" value="UniProtKB-KW"/>
</dbReference>
<keyword evidence="2" id="KW-0547">Nucleotide-binding</keyword>
<dbReference type="EMBL" id="AUZZ01007149">
    <property type="protein sequence ID" value="EQD43434.1"/>
    <property type="molecule type" value="Genomic_DNA"/>
</dbReference>
<sequence length="123" mass="13725">RSLERQDAHGTNAFGIPEPLEGPVLAAEACPCMLLPLVAFDPYGRRIGSGGGYYDRTLAFRMESKPARFLPPLLIGVAYDCQRIDRIDPNPWDVPLDAVATDRCWYRGGETFPELTWDQLTTP</sequence>
<evidence type="ECO:0000256" key="2">
    <source>
        <dbReference type="ARBA" id="ARBA00022741"/>
    </source>
</evidence>
<keyword evidence="4" id="KW-0436">Ligase</keyword>
<dbReference type="Pfam" id="PF01812">
    <property type="entry name" value="5-FTHF_cyc-lig"/>
    <property type="match status" value="1"/>
</dbReference>
<comment type="similarity">
    <text evidence="1">Belongs to the 5-formyltetrahydrofolate cyclo-ligase family.</text>
</comment>
<dbReference type="GO" id="GO:0009396">
    <property type="term" value="P:folic acid-containing compound biosynthetic process"/>
    <property type="evidence" value="ECO:0007669"/>
    <property type="project" value="TreeGrafter"/>
</dbReference>
<feature type="non-terminal residue" evidence="4">
    <location>
        <position position="1"/>
    </location>
</feature>
<gene>
    <name evidence="4" type="ORF">B2A_09899</name>
</gene>
<dbReference type="InterPro" id="IPR024185">
    <property type="entry name" value="FTHF_cligase-like_sf"/>
</dbReference>
<dbReference type="GO" id="GO:0030272">
    <property type="term" value="F:5-formyltetrahydrofolate cyclo-ligase activity"/>
    <property type="evidence" value="ECO:0007669"/>
    <property type="project" value="TreeGrafter"/>
</dbReference>
<dbReference type="AlphaFoldDB" id="T1ARS3"/>
<proteinExistence type="inferred from homology"/>
<dbReference type="GO" id="GO:0035999">
    <property type="term" value="P:tetrahydrofolate interconversion"/>
    <property type="evidence" value="ECO:0007669"/>
    <property type="project" value="TreeGrafter"/>
</dbReference>
<reference evidence="4" key="1">
    <citation type="submission" date="2013-08" db="EMBL/GenBank/DDBJ databases">
        <authorList>
            <person name="Mendez C."/>
            <person name="Richter M."/>
            <person name="Ferrer M."/>
            <person name="Sanchez J."/>
        </authorList>
    </citation>
    <scope>NUCLEOTIDE SEQUENCE</scope>
</reference>
<dbReference type="SUPFAM" id="SSF100950">
    <property type="entry name" value="NagB/RpiA/CoA transferase-like"/>
    <property type="match status" value="1"/>
</dbReference>
<dbReference type="Gene3D" id="3.40.50.10420">
    <property type="entry name" value="NagB/RpiA/CoA transferase-like"/>
    <property type="match status" value="1"/>
</dbReference>
<reference evidence="4" key="2">
    <citation type="journal article" date="2014" name="ISME J.">
        <title>Microbial stratification in low pH oxic and suboxic macroscopic growths along an acid mine drainage.</title>
        <authorList>
            <person name="Mendez-Garcia C."/>
            <person name="Mesa V."/>
            <person name="Sprenger R.R."/>
            <person name="Richter M."/>
            <person name="Diez M.S."/>
            <person name="Solano J."/>
            <person name="Bargiela R."/>
            <person name="Golyshina O.V."/>
            <person name="Manteca A."/>
            <person name="Ramos J.L."/>
            <person name="Gallego J.R."/>
            <person name="Llorente I."/>
            <person name="Martins Dos Santos V.A."/>
            <person name="Jensen O.N."/>
            <person name="Pelaez A.I."/>
            <person name="Sanchez J."/>
            <person name="Ferrer M."/>
        </authorList>
    </citation>
    <scope>NUCLEOTIDE SEQUENCE</scope>
</reference>
<dbReference type="InterPro" id="IPR037171">
    <property type="entry name" value="NagB/RpiA_transferase-like"/>
</dbReference>
<protein>
    <submittedName>
        <fullName evidence="4">5-formyltetrahydrofolate cyclo-ligase family protein</fullName>
    </submittedName>
</protein>
<evidence type="ECO:0000313" key="4">
    <source>
        <dbReference type="EMBL" id="EQD43434.1"/>
    </source>
</evidence>